<dbReference type="Proteomes" id="UP000325440">
    <property type="component" value="Unassembled WGS sequence"/>
</dbReference>
<organism evidence="1 2">
    <name type="scientific">Cinara cedri</name>
    <dbReference type="NCBI Taxonomy" id="506608"/>
    <lineage>
        <taxon>Eukaryota</taxon>
        <taxon>Metazoa</taxon>
        <taxon>Ecdysozoa</taxon>
        <taxon>Arthropoda</taxon>
        <taxon>Hexapoda</taxon>
        <taxon>Insecta</taxon>
        <taxon>Pterygota</taxon>
        <taxon>Neoptera</taxon>
        <taxon>Paraneoptera</taxon>
        <taxon>Hemiptera</taxon>
        <taxon>Sternorrhyncha</taxon>
        <taxon>Aphidomorpha</taxon>
        <taxon>Aphidoidea</taxon>
        <taxon>Aphididae</taxon>
        <taxon>Lachninae</taxon>
        <taxon>Cinara</taxon>
    </lineage>
</organism>
<gene>
    <name evidence="1" type="ORF">CINCED_3A022092</name>
</gene>
<protein>
    <submittedName>
        <fullName evidence="1">Uncharacterized protein</fullName>
    </submittedName>
</protein>
<dbReference type="AlphaFoldDB" id="A0A5E4M181"/>
<keyword evidence="2" id="KW-1185">Reference proteome</keyword>
<proteinExistence type="predicted"/>
<dbReference type="EMBL" id="CABPRJ010000005">
    <property type="protein sequence ID" value="VVC24740.1"/>
    <property type="molecule type" value="Genomic_DNA"/>
</dbReference>
<accession>A0A5E4M181</accession>
<sequence length="155" mass="17915">MRPAPCRVVYGFRLIVNIWRKTKITIIEVQMRFRCECFFATVDATREVKVCSVVRVRSTKFAWDVFPVRLRFRSNIREEGATMSTRLKALFSNRANHVRDGFRPFRALIDQQCRATSPRKTQTCKQTTRKTNGLCVTTRYLTSNAYGSASSFGTV</sequence>
<reference evidence="1 2" key="1">
    <citation type="submission" date="2019-08" db="EMBL/GenBank/DDBJ databases">
        <authorList>
            <person name="Alioto T."/>
            <person name="Alioto T."/>
            <person name="Gomez Garrido J."/>
        </authorList>
    </citation>
    <scope>NUCLEOTIDE SEQUENCE [LARGE SCALE GENOMIC DNA]</scope>
</reference>
<evidence type="ECO:0000313" key="1">
    <source>
        <dbReference type="EMBL" id="VVC24740.1"/>
    </source>
</evidence>
<name>A0A5E4M181_9HEMI</name>
<evidence type="ECO:0000313" key="2">
    <source>
        <dbReference type="Proteomes" id="UP000325440"/>
    </source>
</evidence>